<dbReference type="SUPFAM" id="SSF103473">
    <property type="entry name" value="MFS general substrate transporter"/>
    <property type="match status" value="1"/>
</dbReference>
<feature type="transmembrane region" description="Helical" evidence="6">
    <location>
        <begin position="300"/>
        <end position="317"/>
    </location>
</feature>
<feature type="transmembrane region" description="Helical" evidence="6">
    <location>
        <begin position="386"/>
        <end position="407"/>
    </location>
</feature>
<evidence type="ECO:0000256" key="6">
    <source>
        <dbReference type="SAM" id="Phobius"/>
    </source>
</evidence>
<evidence type="ECO:0000256" key="2">
    <source>
        <dbReference type="ARBA" id="ARBA00022475"/>
    </source>
</evidence>
<accession>A0ABQ3V9F2</accession>
<dbReference type="CDD" id="cd06173">
    <property type="entry name" value="MFS_MefA_like"/>
    <property type="match status" value="1"/>
</dbReference>
<dbReference type="InterPro" id="IPR011701">
    <property type="entry name" value="MFS"/>
</dbReference>
<gene>
    <name evidence="7" type="ORF">KSZ_04250</name>
</gene>
<feature type="transmembrane region" description="Helical" evidence="6">
    <location>
        <begin position="323"/>
        <end position="342"/>
    </location>
</feature>
<dbReference type="Pfam" id="PF07690">
    <property type="entry name" value="MFS_1"/>
    <property type="match status" value="1"/>
</dbReference>
<dbReference type="EMBL" id="BNJJ01000001">
    <property type="protein sequence ID" value="GHO82419.1"/>
    <property type="molecule type" value="Genomic_DNA"/>
</dbReference>
<feature type="transmembrane region" description="Helical" evidence="6">
    <location>
        <begin position="91"/>
        <end position="114"/>
    </location>
</feature>
<keyword evidence="8" id="KW-1185">Reference proteome</keyword>
<dbReference type="Gene3D" id="1.20.1250.20">
    <property type="entry name" value="MFS general substrate transporter like domains"/>
    <property type="match status" value="1"/>
</dbReference>
<keyword evidence="5 6" id="KW-0472">Membrane</keyword>
<feature type="transmembrane region" description="Helical" evidence="6">
    <location>
        <begin position="58"/>
        <end position="79"/>
    </location>
</feature>
<feature type="transmembrane region" description="Helical" evidence="6">
    <location>
        <begin position="162"/>
        <end position="181"/>
    </location>
</feature>
<evidence type="ECO:0000256" key="3">
    <source>
        <dbReference type="ARBA" id="ARBA00022692"/>
    </source>
</evidence>
<dbReference type="Proteomes" id="UP000635565">
    <property type="component" value="Unassembled WGS sequence"/>
</dbReference>
<comment type="caution">
    <text evidence="7">The sequence shown here is derived from an EMBL/GenBank/DDBJ whole genome shotgun (WGS) entry which is preliminary data.</text>
</comment>
<feature type="transmembrane region" description="Helical" evidence="6">
    <location>
        <begin position="120"/>
        <end position="141"/>
    </location>
</feature>
<dbReference type="PANTHER" id="PTHR23513:SF6">
    <property type="entry name" value="MAJOR FACILITATOR SUPERFAMILY ASSOCIATED DOMAIN-CONTAINING PROTEIN"/>
    <property type="match status" value="1"/>
</dbReference>
<dbReference type="InterPro" id="IPR036259">
    <property type="entry name" value="MFS_trans_sf"/>
</dbReference>
<protein>
    <submittedName>
        <fullName evidence="7">MFS transporter</fullName>
    </submittedName>
</protein>
<comment type="subcellular location">
    <subcellularLocation>
        <location evidence="1">Cell membrane</location>
        <topology evidence="1">Multi-pass membrane protein</topology>
    </subcellularLocation>
</comment>
<evidence type="ECO:0000256" key="4">
    <source>
        <dbReference type="ARBA" id="ARBA00022989"/>
    </source>
</evidence>
<evidence type="ECO:0000256" key="5">
    <source>
        <dbReference type="ARBA" id="ARBA00023136"/>
    </source>
</evidence>
<feature type="transmembrane region" description="Helical" evidence="6">
    <location>
        <begin position="187"/>
        <end position="204"/>
    </location>
</feature>
<feature type="transmembrane region" description="Helical" evidence="6">
    <location>
        <begin position="362"/>
        <end position="380"/>
    </location>
</feature>
<evidence type="ECO:0000256" key="1">
    <source>
        <dbReference type="ARBA" id="ARBA00004651"/>
    </source>
</evidence>
<feature type="transmembrane region" description="Helical" evidence="6">
    <location>
        <begin position="269"/>
        <end position="288"/>
    </location>
</feature>
<keyword evidence="4 6" id="KW-1133">Transmembrane helix</keyword>
<sequence>MATHPKETASATGPQQPVSLWRNRDYLLLWLGQAASSLGTSCTQFAFPLLIVGLTRSIAAAGLAYSLGQLPYVLLSLPAGALVDRWPRKRVMIICTFCLMVCVASIPLALFLTSGPLRLLLLYAIAFGLGAISLFDELVELAARAWVVPKSQLPTAVAQNELIVGSCALVGPALGSLLFSISRLLPFVTDALSSLILLGSLFFIRSPMQDERRRERHHLLLEVREGLTWLWEHQVVCSLLLISSYINLTITASVLLVLDIVQQQHIPSVLYGLIVAVGGVGNLLGAALCPPMLRRIRFGLTLRCALIVFVFVFPLYGFITTPLLLGAVFAGIALADSVRAVFMDSYRFAVVPDALQGRVSGLYRLILFSVLTIGSSALGLSLEHLGVLPTVGIVWSGLLLITGFLFLSRHMRQATFPQD</sequence>
<organism evidence="7 8">
    <name type="scientific">Dictyobacter formicarum</name>
    <dbReference type="NCBI Taxonomy" id="2778368"/>
    <lineage>
        <taxon>Bacteria</taxon>
        <taxon>Bacillati</taxon>
        <taxon>Chloroflexota</taxon>
        <taxon>Ktedonobacteria</taxon>
        <taxon>Ktedonobacterales</taxon>
        <taxon>Dictyobacteraceae</taxon>
        <taxon>Dictyobacter</taxon>
    </lineage>
</organism>
<feature type="transmembrane region" description="Helical" evidence="6">
    <location>
        <begin position="27"/>
        <end position="52"/>
    </location>
</feature>
<dbReference type="RefSeq" id="WP_201360096.1">
    <property type="nucleotide sequence ID" value="NZ_BNJJ01000001.1"/>
</dbReference>
<proteinExistence type="predicted"/>
<keyword evidence="3 6" id="KW-0812">Transmembrane</keyword>
<evidence type="ECO:0000313" key="8">
    <source>
        <dbReference type="Proteomes" id="UP000635565"/>
    </source>
</evidence>
<evidence type="ECO:0000313" key="7">
    <source>
        <dbReference type="EMBL" id="GHO82419.1"/>
    </source>
</evidence>
<name>A0ABQ3V9F2_9CHLR</name>
<keyword evidence="2" id="KW-1003">Cell membrane</keyword>
<feature type="transmembrane region" description="Helical" evidence="6">
    <location>
        <begin position="235"/>
        <end position="257"/>
    </location>
</feature>
<dbReference type="PANTHER" id="PTHR23513">
    <property type="entry name" value="INTEGRAL MEMBRANE EFFLUX PROTEIN-RELATED"/>
    <property type="match status" value="1"/>
</dbReference>
<reference evidence="7 8" key="1">
    <citation type="journal article" date="2021" name="Int. J. Syst. Evol. Microbiol.">
        <title>Reticulibacter mediterranei gen. nov., sp. nov., within the new family Reticulibacteraceae fam. nov., and Ktedonospora formicarum gen. nov., sp. nov., Ktedonobacter robiniae sp. nov., Dictyobacter formicarum sp. nov. and Dictyobacter arantiisoli sp. nov., belonging to the class Ktedonobacteria.</title>
        <authorList>
            <person name="Yabe S."/>
            <person name="Zheng Y."/>
            <person name="Wang C.M."/>
            <person name="Sakai Y."/>
            <person name="Abe K."/>
            <person name="Yokota A."/>
            <person name="Donadio S."/>
            <person name="Cavaletti L."/>
            <person name="Monciardini P."/>
        </authorList>
    </citation>
    <scope>NUCLEOTIDE SEQUENCE [LARGE SCALE GENOMIC DNA]</scope>
    <source>
        <strain evidence="7 8">SOSP1-9</strain>
    </source>
</reference>